<sequence length="876" mass="98118">MDSLNEQDGYDPAAKVRLFLDALAVHFVEESIVARLCSLLLVVFRDIIQKLTDSKLHADEKAPVSISLQRSLDRLKLWSDGYRICAGDQDINFIKSGRLRHATTEVLVSISDALLERLEPLTSSKKTQISDTAEESVQKLKEVLEAAHKDLDHDTSSSDSSSYYGSDNLEEIAKDLETDTLSLMGLDALFQSATLESFAEKAAFADAAQTWLPHDVYKDRIRTRFPKAESSLVSRLSKTSYDRYLRCQRERESQTTAVGDVDFPRFTRSDAASSKFQDSGLGTSIPSSASVAETVMSYRAEGKPSVRIPPLSKEAKEGQSFECISCGKILSIRNNSVWKRHLYQDLLPWQCLDPDCSFTTIFQTREDWIAHIAQDHKLEPDWQSITCPLCFDTIPAGKIAITKHLCNHLEEISLAALPTNLDVESHSGSDNDSSSSQFHEESKEETNEDPNLKALKPDTSGQEPVLPDALVYLDQIKLTFHDRPDVYNRFLDIMKDFKAQAIDTPGVMRLVTDLFVAENQLQLVAGFNNFLPPGYTIDKDLNFSMPGDPVSNFYLKNDIKSSSSDSARQDSALAIKALTSDYMSQLPNYSRDKEEPVDMNASVAYVNRVKKRYMTWSNLSRIFPTATTTITICSITLIITTDFQIPLSSSNIDWFSNVPAMMFQWPWIIELCNQVSKELRQNINWIGIKPPASRPTKMLDYACGNGVASRALAPFMSTVRGMDISSAMAEQYNEMALKSGYTPTKMHAVQGDIIEPESTPSPELDTPAYFNFDLIVMCLALHHIEDPDNMILQLSKRLRPGGILLIIDWVSDRERMDLSKLSVSRMGFEEGEVKSAYEKAGLDDWSWKLTSTPSPVPREIGGKQQLFFARGMKGGS</sequence>
<dbReference type="InterPro" id="IPR058925">
    <property type="entry name" value="zf-C2H2_AcuF"/>
</dbReference>
<evidence type="ECO:0000256" key="2">
    <source>
        <dbReference type="ARBA" id="ARBA00022491"/>
    </source>
</evidence>
<proteinExistence type="predicted"/>
<dbReference type="Gene3D" id="3.40.50.150">
    <property type="entry name" value="Vaccinia Virus protein VP39"/>
    <property type="match status" value="1"/>
</dbReference>
<reference evidence="8 9" key="1">
    <citation type="journal article" date="2018" name="PLoS Pathog.">
        <title>Evolution of structural diversity of trichothecenes, a family of toxins produced by plant pathogenic and entomopathogenic fungi.</title>
        <authorList>
            <person name="Proctor R.H."/>
            <person name="McCormick S.P."/>
            <person name="Kim H.S."/>
            <person name="Cardoza R.E."/>
            <person name="Stanley A.M."/>
            <person name="Lindo L."/>
            <person name="Kelly A."/>
            <person name="Brown D.W."/>
            <person name="Lee T."/>
            <person name="Vaughan M.M."/>
            <person name="Alexander N.J."/>
            <person name="Busman M."/>
            <person name="Gutierrez S."/>
        </authorList>
    </citation>
    <scope>NUCLEOTIDE SEQUENCE [LARGE SCALE GENOMIC DNA]</scope>
    <source>
        <strain evidence="8 9">NRRL 13405</strain>
    </source>
</reference>
<dbReference type="EMBL" id="PXXK01000101">
    <property type="protein sequence ID" value="RFN51465.1"/>
    <property type="molecule type" value="Genomic_DNA"/>
</dbReference>
<protein>
    <submittedName>
        <fullName evidence="8">Uncharacterized protein</fullName>
    </submittedName>
</protein>
<dbReference type="SUPFAM" id="SSF47762">
    <property type="entry name" value="PAH2 domain"/>
    <property type="match status" value="1"/>
</dbReference>
<gene>
    <name evidence="8" type="ORF">FIE12Z_4201</name>
</gene>
<comment type="caution">
    <text evidence="8">The sequence shown here is derived from an EMBL/GenBank/DDBJ whole genome shotgun (WGS) entry which is preliminary data.</text>
</comment>
<dbReference type="Proteomes" id="UP000265631">
    <property type="component" value="Unassembled WGS sequence"/>
</dbReference>
<feature type="region of interest" description="Disordered" evidence="5">
    <location>
        <begin position="423"/>
        <end position="461"/>
    </location>
</feature>
<dbReference type="GO" id="GO:0000785">
    <property type="term" value="C:chromatin"/>
    <property type="evidence" value="ECO:0007669"/>
    <property type="project" value="TreeGrafter"/>
</dbReference>
<dbReference type="InterPro" id="IPR013217">
    <property type="entry name" value="Methyltransf_12"/>
</dbReference>
<accession>A0A395MV13</accession>
<dbReference type="FunFam" id="1.20.1160.11:FF:000001">
    <property type="entry name" value="Paired amphipathic helix protein Sin3"/>
    <property type="match status" value="1"/>
</dbReference>
<dbReference type="InterPro" id="IPR029063">
    <property type="entry name" value="SAM-dependent_MTases_sf"/>
</dbReference>
<organism evidence="8 9">
    <name type="scientific">Fusarium flagelliforme</name>
    <dbReference type="NCBI Taxonomy" id="2675880"/>
    <lineage>
        <taxon>Eukaryota</taxon>
        <taxon>Fungi</taxon>
        <taxon>Dikarya</taxon>
        <taxon>Ascomycota</taxon>
        <taxon>Pezizomycotina</taxon>
        <taxon>Sordariomycetes</taxon>
        <taxon>Hypocreomycetidae</taxon>
        <taxon>Hypocreales</taxon>
        <taxon>Nectriaceae</taxon>
        <taxon>Fusarium</taxon>
        <taxon>Fusarium incarnatum-equiseti species complex</taxon>
    </lineage>
</organism>
<keyword evidence="2" id="KW-0678">Repressor</keyword>
<dbReference type="InterPro" id="IPR039774">
    <property type="entry name" value="Sin3-like"/>
</dbReference>
<dbReference type="GO" id="GO:0000118">
    <property type="term" value="C:histone deacetylase complex"/>
    <property type="evidence" value="ECO:0007669"/>
    <property type="project" value="TreeGrafter"/>
</dbReference>
<evidence type="ECO:0000259" key="7">
    <source>
        <dbReference type="Pfam" id="PF26082"/>
    </source>
</evidence>
<evidence type="ECO:0000256" key="1">
    <source>
        <dbReference type="ARBA" id="ARBA00004123"/>
    </source>
</evidence>
<dbReference type="AlphaFoldDB" id="A0A395MV13"/>
<dbReference type="STRING" id="2594813.A0A395MV13"/>
<dbReference type="Gene3D" id="1.20.1160.11">
    <property type="entry name" value="Paired amphipathic helix"/>
    <property type="match status" value="1"/>
</dbReference>
<dbReference type="GO" id="GO:0003714">
    <property type="term" value="F:transcription corepressor activity"/>
    <property type="evidence" value="ECO:0007669"/>
    <property type="project" value="InterPro"/>
</dbReference>
<dbReference type="InterPro" id="IPR036600">
    <property type="entry name" value="PAH_sf"/>
</dbReference>
<feature type="domain" description="Methyltransferase type 12" evidence="6">
    <location>
        <begin position="699"/>
        <end position="804"/>
    </location>
</feature>
<dbReference type="PANTHER" id="PTHR12346">
    <property type="entry name" value="SIN3B-RELATED"/>
    <property type="match status" value="1"/>
</dbReference>
<dbReference type="PANTHER" id="PTHR12346:SF0">
    <property type="entry name" value="SIN3A, ISOFORM G"/>
    <property type="match status" value="1"/>
</dbReference>
<evidence type="ECO:0000313" key="8">
    <source>
        <dbReference type="EMBL" id="RFN51465.1"/>
    </source>
</evidence>
<dbReference type="InterPro" id="IPR003822">
    <property type="entry name" value="PAH"/>
</dbReference>
<keyword evidence="9" id="KW-1185">Reference proteome</keyword>
<dbReference type="PROSITE" id="PS51477">
    <property type="entry name" value="PAH"/>
    <property type="match status" value="1"/>
</dbReference>
<dbReference type="GO" id="GO:0000122">
    <property type="term" value="P:negative regulation of transcription by RNA polymerase II"/>
    <property type="evidence" value="ECO:0007669"/>
    <property type="project" value="TreeGrafter"/>
</dbReference>
<evidence type="ECO:0000256" key="4">
    <source>
        <dbReference type="PROSITE-ProRule" id="PRU00810"/>
    </source>
</evidence>
<dbReference type="CDD" id="cd02440">
    <property type="entry name" value="AdoMet_MTases"/>
    <property type="match status" value="1"/>
</dbReference>
<dbReference type="SUPFAM" id="SSF53335">
    <property type="entry name" value="S-adenosyl-L-methionine-dependent methyltransferases"/>
    <property type="match status" value="1"/>
</dbReference>
<dbReference type="Pfam" id="PF02671">
    <property type="entry name" value="PAH"/>
    <property type="match status" value="1"/>
</dbReference>
<feature type="domain" description="Oxidoreductase acuF-like C2H2 type zinc-finger" evidence="7">
    <location>
        <begin position="318"/>
        <end position="346"/>
    </location>
</feature>
<dbReference type="Pfam" id="PF08242">
    <property type="entry name" value="Methyltransf_12"/>
    <property type="match status" value="1"/>
</dbReference>
<dbReference type="Pfam" id="PF26082">
    <property type="entry name" value="zf-C2H2_AcuF"/>
    <property type="match status" value="1"/>
</dbReference>
<evidence type="ECO:0000256" key="3">
    <source>
        <dbReference type="ARBA" id="ARBA00023242"/>
    </source>
</evidence>
<evidence type="ECO:0000259" key="6">
    <source>
        <dbReference type="Pfam" id="PF08242"/>
    </source>
</evidence>
<comment type="subcellular location">
    <subcellularLocation>
        <location evidence="1 4">Nucleus</location>
    </subcellularLocation>
</comment>
<evidence type="ECO:0000313" key="9">
    <source>
        <dbReference type="Proteomes" id="UP000265631"/>
    </source>
</evidence>
<name>A0A395MV13_9HYPO</name>
<evidence type="ECO:0000256" key="5">
    <source>
        <dbReference type="SAM" id="MobiDB-lite"/>
    </source>
</evidence>
<keyword evidence="3 4" id="KW-0539">Nucleus</keyword>